<evidence type="ECO:0000313" key="1">
    <source>
        <dbReference type="EMBL" id="AWM42320.1"/>
    </source>
</evidence>
<protein>
    <recommendedName>
        <fullName evidence="3">SMI1/KNR4 family protein</fullName>
    </recommendedName>
</protein>
<gene>
    <name evidence="1" type="ORF">C1280_20145</name>
</gene>
<dbReference type="AlphaFoldDB" id="A0A2Z3HLF4"/>
<keyword evidence="2" id="KW-1185">Reference proteome</keyword>
<reference evidence="1 2" key="1">
    <citation type="submission" date="2018-01" db="EMBL/GenBank/DDBJ databases">
        <title>G. obscuriglobus.</title>
        <authorList>
            <person name="Franke J."/>
            <person name="Blomberg W."/>
            <person name="Selmecki A."/>
        </authorList>
    </citation>
    <scope>NUCLEOTIDE SEQUENCE [LARGE SCALE GENOMIC DNA]</scope>
    <source>
        <strain evidence="1 2">DSM 5831</strain>
    </source>
</reference>
<accession>A0A2Z3HLF4</accession>
<proteinExistence type="predicted"/>
<dbReference type="OrthoDB" id="286822at2"/>
<sequence>MEGQAQADLARDIFGNPFRPVDFASAWRTDTVLGIARELYASGDFTALPVLGDALQDAGCDDEAVLTHCRGAGPHARGCWVVDGLLGKA</sequence>
<evidence type="ECO:0008006" key="3">
    <source>
        <dbReference type="Google" id="ProtNLM"/>
    </source>
</evidence>
<evidence type="ECO:0000313" key="2">
    <source>
        <dbReference type="Proteomes" id="UP000245802"/>
    </source>
</evidence>
<dbReference type="EMBL" id="CP025958">
    <property type="protein sequence ID" value="AWM42320.1"/>
    <property type="molecule type" value="Genomic_DNA"/>
</dbReference>
<dbReference type="KEGG" id="gog:C1280_20145"/>
<organism evidence="1 2">
    <name type="scientific">Gemmata obscuriglobus</name>
    <dbReference type="NCBI Taxonomy" id="114"/>
    <lineage>
        <taxon>Bacteria</taxon>
        <taxon>Pseudomonadati</taxon>
        <taxon>Planctomycetota</taxon>
        <taxon>Planctomycetia</taxon>
        <taxon>Gemmatales</taxon>
        <taxon>Gemmataceae</taxon>
        <taxon>Gemmata</taxon>
    </lineage>
</organism>
<dbReference type="Proteomes" id="UP000245802">
    <property type="component" value="Chromosome"/>
</dbReference>
<name>A0A2Z3HLF4_9BACT</name>